<evidence type="ECO:0000313" key="1">
    <source>
        <dbReference type="EMBL" id="KAK1116745.1"/>
    </source>
</evidence>
<sequence>MIRSGPPNDLASENSGSLRWLQHWFASVPISSELVSRHGFRDAPPGNRLKGNN</sequence>
<protein>
    <submittedName>
        <fullName evidence="1">Uncharacterized protein</fullName>
    </submittedName>
</protein>
<name>A0AA40FD26_9HYME</name>
<evidence type="ECO:0000313" key="2">
    <source>
        <dbReference type="Proteomes" id="UP001177670"/>
    </source>
</evidence>
<comment type="caution">
    <text evidence="1">The sequence shown here is derived from an EMBL/GenBank/DDBJ whole genome shotgun (WGS) entry which is preliminary data.</text>
</comment>
<dbReference type="EMBL" id="JAHYIQ010000063">
    <property type="protein sequence ID" value="KAK1116745.1"/>
    <property type="molecule type" value="Genomic_DNA"/>
</dbReference>
<keyword evidence="2" id="KW-1185">Reference proteome</keyword>
<proteinExistence type="predicted"/>
<accession>A0AA40FD26</accession>
<dbReference type="Proteomes" id="UP001177670">
    <property type="component" value="Unassembled WGS sequence"/>
</dbReference>
<organism evidence="1 2">
    <name type="scientific">Melipona bicolor</name>
    <dbReference type="NCBI Taxonomy" id="60889"/>
    <lineage>
        <taxon>Eukaryota</taxon>
        <taxon>Metazoa</taxon>
        <taxon>Ecdysozoa</taxon>
        <taxon>Arthropoda</taxon>
        <taxon>Hexapoda</taxon>
        <taxon>Insecta</taxon>
        <taxon>Pterygota</taxon>
        <taxon>Neoptera</taxon>
        <taxon>Endopterygota</taxon>
        <taxon>Hymenoptera</taxon>
        <taxon>Apocrita</taxon>
        <taxon>Aculeata</taxon>
        <taxon>Apoidea</taxon>
        <taxon>Anthophila</taxon>
        <taxon>Apidae</taxon>
        <taxon>Melipona</taxon>
    </lineage>
</organism>
<reference evidence="1" key="1">
    <citation type="submission" date="2021-10" db="EMBL/GenBank/DDBJ databases">
        <title>Melipona bicolor Genome sequencing and assembly.</title>
        <authorList>
            <person name="Araujo N.S."/>
            <person name="Arias M.C."/>
        </authorList>
    </citation>
    <scope>NUCLEOTIDE SEQUENCE</scope>
    <source>
        <strain evidence="1">USP_2M_L1-L4_2017</strain>
        <tissue evidence="1">Whole body</tissue>
    </source>
</reference>
<gene>
    <name evidence="1" type="ORF">K0M31_018134</name>
</gene>
<dbReference type="AlphaFoldDB" id="A0AA40FD26"/>